<dbReference type="EMBL" id="JAEAOA010000358">
    <property type="protein sequence ID" value="KAK3596333.1"/>
    <property type="molecule type" value="Genomic_DNA"/>
</dbReference>
<organism evidence="1 2">
    <name type="scientific">Potamilus streckersoni</name>
    <dbReference type="NCBI Taxonomy" id="2493646"/>
    <lineage>
        <taxon>Eukaryota</taxon>
        <taxon>Metazoa</taxon>
        <taxon>Spiralia</taxon>
        <taxon>Lophotrochozoa</taxon>
        <taxon>Mollusca</taxon>
        <taxon>Bivalvia</taxon>
        <taxon>Autobranchia</taxon>
        <taxon>Heteroconchia</taxon>
        <taxon>Palaeoheterodonta</taxon>
        <taxon>Unionida</taxon>
        <taxon>Unionoidea</taxon>
        <taxon>Unionidae</taxon>
        <taxon>Ambleminae</taxon>
        <taxon>Lampsilini</taxon>
        <taxon>Potamilus</taxon>
    </lineage>
</organism>
<reference evidence="1" key="3">
    <citation type="submission" date="2023-05" db="EMBL/GenBank/DDBJ databases">
        <authorList>
            <person name="Smith C.H."/>
        </authorList>
    </citation>
    <scope>NUCLEOTIDE SEQUENCE</scope>
    <source>
        <strain evidence="1">CHS0354</strain>
        <tissue evidence="1">Mantle</tissue>
    </source>
</reference>
<reference evidence="1" key="2">
    <citation type="journal article" date="2021" name="Genome Biol. Evol.">
        <title>Developing a high-quality reference genome for a parasitic bivalve with doubly uniparental inheritance (Bivalvia: Unionida).</title>
        <authorList>
            <person name="Smith C.H."/>
        </authorList>
    </citation>
    <scope>NUCLEOTIDE SEQUENCE</scope>
    <source>
        <strain evidence="1">CHS0354</strain>
        <tissue evidence="1">Mantle</tissue>
    </source>
</reference>
<dbReference type="AlphaFoldDB" id="A0AAE0SRN6"/>
<dbReference type="SUPFAM" id="SSF48452">
    <property type="entry name" value="TPR-like"/>
    <property type="match status" value="1"/>
</dbReference>
<dbReference type="Gene3D" id="1.25.40.10">
    <property type="entry name" value="Tetratricopeptide repeat domain"/>
    <property type="match status" value="1"/>
</dbReference>
<dbReference type="InterPro" id="IPR011990">
    <property type="entry name" value="TPR-like_helical_dom_sf"/>
</dbReference>
<protein>
    <recommendedName>
        <fullName evidence="3">TIR domain-containing protein</fullName>
    </recommendedName>
</protein>
<sequence length="359" mass="41657">MEQHALCLQEIAETENAPDKKEALYTNMKELLFEAMEKAASIATQVPFYQPRSTAFPSLKEMLLRQDKGKIYNKRITLKEFARLYELIGKYGHALSFYTKISQMSETDSKDPEILLKMARNYVKQQDFRNSLLFFNLIEASCSRLADDNRKLYFEAYLEGALYALEQDNIKEAKSRFKRTVRFCSRRKMISEVDDEEWSYDIHIQTSRDAEANGLKLFDLLEKTCGLKVSLNDYQTTEELKYDGIYEGIGDIMEQSCLIIFIFDDDSLRKGDLRYYINMAVELNIESSLGTGIISICLGGLNAPVEIKSFPVFLQPQHLDFSEKMKNENSQWLRDFFWKTTEQPFPPSVPNETDKTDSD</sequence>
<keyword evidence="2" id="KW-1185">Reference proteome</keyword>
<evidence type="ECO:0008006" key="3">
    <source>
        <dbReference type="Google" id="ProtNLM"/>
    </source>
</evidence>
<gene>
    <name evidence="1" type="ORF">CHS0354_004891</name>
</gene>
<evidence type="ECO:0000313" key="1">
    <source>
        <dbReference type="EMBL" id="KAK3596333.1"/>
    </source>
</evidence>
<reference evidence="1" key="1">
    <citation type="journal article" date="2021" name="Genome Biol. Evol.">
        <title>A High-Quality Reference Genome for a Parasitic Bivalve with Doubly Uniparental Inheritance (Bivalvia: Unionida).</title>
        <authorList>
            <person name="Smith C.H."/>
        </authorList>
    </citation>
    <scope>NUCLEOTIDE SEQUENCE</scope>
    <source>
        <strain evidence="1">CHS0354</strain>
    </source>
</reference>
<comment type="caution">
    <text evidence="1">The sequence shown here is derived from an EMBL/GenBank/DDBJ whole genome shotgun (WGS) entry which is preliminary data.</text>
</comment>
<proteinExistence type="predicted"/>
<dbReference type="Proteomes" id="UP001195483">
    <property type="component" value="Unassembled WGS sequence"/>
</dbReference>
<evidence type="ECO:0000313" key="2">
    <source>
        <dbReference type="Proteomes" id="UP001195483"/>
    </source>
</evidence>
<name>A0AAE0SRN6_9BIVA</name>
<accession>A0AAE0SRN6</accession>